<keyword evidence="2" id="KW-1185">Reference proteome</keyword>
<accession>A0A4R2JZY8</accession>
<dbReference type="EMBL" id="SLWS01000001">
    <property type="protein sequence ID" value="TCO64937.1"/>
    <property type="molecule type" value="Genomic_DNA"/>
</dbReference>
<name>A0A4R2JZY8_9PSEU</name>
<organism evidence="1 2">
    <name type="scientific">Actinocrispum wychmicini</name>
    <dbReference type="NCBI Taxonomy" id="1213861"/>
    <lineage>
        <taxon>Bacteria</taxon>
        <taxon>Bacillati</taxon>
        <taxon>Actinomycetota</taxon>
        <taxon>Actinomycetes</taxon>
        <taxon>Pseudonocardiales</taxon>
        <taxon>Pseudonocardiaceae</taxon>
        <taxon>Actinocrispum</taxon>
    </lineage>
</organism>
<sequence>MSDKVKRVEHDGEVTMINLDNGASRTELVDVADWFESLPIDLLDK</sequence>
<reference evidence="1 2" key="1">
    <citation type="submission" date="2019-03" db="EMBL/GenBank/DDBJ databases">
        <title>Genomic Encyclopedia of Type Strains, Phase IV (KMG-IV): sequencing the most valuable type-strain genomes for metagenomic binning, comparative biology and taxonomic classification.</title>
        <authorList>
            <person name="Goeker M."/>
        </authorList>
    </citation>
    <scope>NUCLEOTIDE SEQUENCE [LARGE SCALE GENOMIC DNA]</scope>
    <source>
        <strain evidence="1 2">DSM 45934</strain>
    </source>
</reference>
<dbReference type="RefSeq" id="WP_165960192.1">
    <property type="nucleotide sequence ID" value="NZ_SLWS01000001.1"/>
</dbReference>
<evidence type="ECO:0000313" key="1">
    <source>
        <dbReference type="EMBL" id="TCO64937.1"/>
    </source>
</evidence>
<comment type="caution">
    <text evidence="1">The sequence shown here is derived from an EMBL/GenBank/DDBJ whole genome shotgun (WGS) entry which is preliminary data.</text>
</comment>
<protein>
    <submittedName>
        <fullName evidence="1">Uncharacterized protein</fullName>
    </submittedName>
</protein>
<dbReference type="AlphaFoldDB" id="A0A4R2JZY8"/>
<proteinExistence type="predicted"/>
<dbReference type="Proteomes" id="UP000295680">
    <property type="component" value="Unassembled WGS sequence"/>
</dbReference>
<evidence type="ECO:0000313" key="2">
    <source>
        <dbReference type="Proteomes" id="UP000295680"/>
    </source>
</evidence>
<gene>
    <name evidence="1" type="ORF">EV192_101721</name>
</gene>